<dbReference type="AlphaFoldDB" id="A0A2P6MSK0"/>
<dbReference type="InterPro" id="IPR052228">
    <property type="entry name" value="Sec_Metab_Biosynth_Oxidored"/>
</dbReference>
<feature type="transmembrane region" description="Helical" evidence="2">
    <location>
        <begin position="12"/>
        <end position="31"/>
    </location>
</feature>
<dbReference type="PANTHER" id="PTHR47534:SF3">
    <property type="entry name" value="ALCOHOL DEHYDROGENASE-LIKE C-TERMINAL DOMAIN-CONTAINING PROTEIN"/>
    <property type="match status" value="1"/>
</dbReference>
<dbReference type="InterPro" id="IPR036291">
    <property type="entry name" value="NAD(P)-bd_dom_sf"/>
</dbReference>
<comment type="caution">
    <text evidence="3">The sequence shown here is derived from an EMBL/GenBank/DDBJ whole genome shotgun (WGS) entry which is preliminary data.</text>
</comment>
<evidence type="ECO:0000256" key="2">
    <source>
        <dbReference type="SAM" id="Phobius"/>
    </source>
</evidence>
<dbReference type="EMBL" id="MDYQ01000448">
    <property type="protein sequence ID" value="PRP74678.1"/>
    <property type="molecule type" value="Genomic_DNA"/>
</dbReference>
<sequence length="549" mass="61384">MQHGGGVSVKRLIPRFILVALGVWVVFLFFFTGNSKPNPPTLKPIVNAGSALVKVVQERPHASSADKKWTIFVTGFTSCRNYQLAKGMARSAAIQMPDVYTEPEILQHEDRAGYHKWLREKPLTTFLQSFIVGGEHHKTSPFVYLKKEDGGTFIGGGDSLFSYLKREHAQSGVVAELKDRYVVVLIIRLDTKRSITREEFCCWHQFNSSNASAVRLSPLQQPQVSINRIVSASWSDYYVMTRNAEFGADRSTEQTITQRKGPTVVVVGGTSGIGAAIATTFAKQFDAPRVIVVGRSQKSADGVLQRMREENAVSRNSGEPEFDFLPCDLSSLSAVRQWADDLKKKVDHINYLVLTPGILSFQGRTETKDGLDVKLQLHYYSRFLITHELLPLLEESTKRGEEARVLTVLHAGAGGPLRKDDLDLKNNYSIKNAADTATLYNDLMVQKFSEMSPGVSFLHAGPGWVDTDLGNSIPRPVRWLLRPFALLFSTKPEVCGEIMTYGLTTQDYEKGWFLLGSSGQRVEKSRHHTEEAKEIVYRHTLDMLGIKTN</sequence>
<keyword evidence="2" id="KW-0472">Membrane</keyword>
<name>A0A2P6MSK0_9EUKA</name>
<dbReference type="GO" id="GO:0016491">
    <property type="term" value="F:oxidoreductase activity"/>
    <property type="evidence" value="ECO:0007669"/>
    <property type="project" value="UniProtKB-KW"/>
</dbReference>
<dbReference type="SUPFAM" id="SSF51735">
    <property type="entry name" value="NAD(P)-binding Rossmann-fold domains"/>
    <property type="match status" value="1"/>
</dbReference>
<evidence type="ECO:0000256" key="1">
    <source>
        <dbReference type="ARBA" id="ARBA00023002"/>
    </source>
</evidence>
<keyword evidence="1" id="KW-0560">Oxidoreductase</keyword>
<evidence type="ECO:0000313" key="4">
    <source>
        <dbReference type="Proteomes" id="UP000241769"/>
    </source>
</evidence>
<dbReference type="Pfam" id="PF00106">
    <property type="entry name" value="adh_short"/>
    <property type="match status" value="1"/>
</dbReference>
<dbReference type="InterPro" id="IPR002347">
    <property type="entry name" value="SDR_fam"/>
</dbReference>
<dbReference type="InParanoid" id="A0A2P6MSK0"/>
<accession>A0A2P6MSK0</accession>
<dbReference type="PANTHER" id="PTHR47534">
    <property type="entry name" value="YALI0E05731P"/>
    <property type="match status" value="1"/>
</dbReference>
<keyword evidence="2" id="KW-0812">Transmembrane</keyword>
<evidence type="ECO:0000313" key="3">
    <source>
        <dbReference type="EMBL" id="PRP74678.1"/>
    </source>
</evidence>
<organism evidence="3 4">
    <name type="scientific">Planoprotostelium fungivorum</name>
    <dbReference type="NCBI Taxonomy" id="1890364"/>
    <lineage>
        <taxon>Eukaryota</taxon>
        <taxon>Amoebozoa</taxon>
        <taxon>Evosea</taxon>
        <taxon>Variosea</taxon>
        <taxon>Cavosteliida</taxon>
        <taxon>Cavosteliaceae</taxon>
        <taxon>Planoprotostelium</taxon>
    </lineage>
</organism>
<dbReference type="OrthoDB" id="2898509at2759"/>
<dbReference type="PRINTS" id="PR00081">
    <property type="entry name" value="GDHRDH"/>
</dbReference>
<keyword evidence="2" id="KW-1133">Transmembrane helix</keyword>
<keyword evidence="4" id="KW-1185">Reference proteome</keyword>
<reference evidence="3 4" key="1">
    <citation type="journal article" date="2018" name="Genome Biol. Evol.">
        <title>Multiple Roots of Fruiting Body Formation in Amoebozoa.</title>
        <authorList>
            <person name="Hillmann F."/>
            <person name="Forbes G."/>
            <person name="Novohradska S."/>
            <person name="Ferling I."/>
            <person name="Riege K."/>
            <person name="Groth M."/>
            <person name="Westermann M."/>
            <person name="Marz M."/>
            <person name="Spaller T."/>
            <person name="Winckler T."/>
            <person name="Schaap P."/>
            <person name="Glockner G."/>
        </authorList>
    </citation>
    <scope>NUCLEOTIDE SEQUENCE [LARGE SCALE GENOMIC DNA]</scope>
    <source>
        <strain evidence="3 4">Jena</strain>
    </source>
</reference>
<protein>
    <submittedName>
        <fullName evidence="3">FabG domain-containing protein</fullName>
    </submittedName>
</protein>
<dbReference type="Proteomes" id="UP000241769">
    <property type="component" value="Unassembled WGS sequence"/>
</dbReference>
<proteinExistence type="predicted"/>
<gene>
    <name evidence="3" type="ORF">PROFUN_03600</name>
</gene>
<dbReference type="Gene3D" id="3.40.50.720">
    <property type="entry name" value="NAD(P)-binding Rossmann-like Domain"/>
    <property type="match status" value="1"/>
</dbReference>
<dbReference type="STRING" id="1890364.A0A2P6MSK0"/>